<keyword evidence="1" id="KW-0712">Selenocysteine</keyword>
<keyword evidence="2" id="KW-0472">Membrane</keyword>
<comment type="similarity">
    <text evidence="1">Belongs to the iodothyronine deiodinase family.</text>
</comment>
<dbReference type="GO" id="GO:0042403">
    <property type="term" value="P:thyroid hormone metabolic process"/>
    <property type="evidence" value="ECO:0007669"/>
    <property type="project" value="TreeGrafter"/>
</dbReference>
<evidence type="ECO:0000256" key="2">
    <source>
        <dbReference type="SAM" id="Phobius"/>
    </source>
</evidence>
<dbReference type="GeneTree" id="ENSGT00940000154482"/>
<dbReference type="Ensembl" id="ENSOSIT00000045483.1">
    <property type="protein sequence ID" value="ENSOSIP00000043212.1"/>
    <property type="gene ID" value="ENSOSIG00000020767.1"/>
</dbReference>
<comment type="function">
    <text evidence="1">Responsible for the deiodination of T4 (3,5,3',5'-tetraiodothyronine).</text>
</comment>
<dbReference type="Pfam" id="PF00837">
    <property type="entry name" value="T4_deiodinase"/>
    <property type="match status" value="1"/>
</dbReference>
<feature type="transmembrane region" description="Helical" evidence="2">
    <location>
        <begin position="16"/>
        <end position="39"/>
    </location>
</feature>
<keyword evidence="4" id="KW-1185">Reference proteome</keyword>
<reference evidence="3" key="2">
    <citation type="submission" date="2025-09" db="UniProtKB">
        <authorList>
            <consortium name="Ensembl"/>
        </authorList>
    </citation>
    <scope>IDENTIFICATION</scope>
</reference>
<dbReference type="GO" id="GO:0042446">
    <property type="term" value="P:hormone biosynthetic process"/>
    <property type="evidence" value="ECO:0007669"/>
    <property type="project" value="UniProtKB-KW"/>
</dbReference>
<keyword evidence="2" id="KW-0812">Transmembrane</keyword>
<dbReference type="AlphaFoldDB" id="A0A8C7ZKI2"/>
<proteinExistence type="inferred from homology"/>
<dbReference type="PANTHER" id="PTHR11781:SF23">
    <property type="entry name" value="IODOTHYRONINE DEIODINASE"/>
    <property type="match status" value="1"/>
</dbReference>
<reference evidence="3" key="1">
    <citation type="submission" date="2025-08" db="UniProtKB">
        <authorList>
            <consortium name="Ensembl"/>
        </authorList>
    </citation>
    <scope>IDENTIFICATION</scope>
</reference>
<evidence type="ECO:0000313" key="4">
    <source>
        <dbReference type="Proteomes" id="UP000694383"/>
    </source>
</evidence>
<keyword evidence="1" id="KW-0893">Thyroid hormones biosynthesis</keyword>
<dbReference type="PANTHER" id="PTHR11781">
    <property type="entry name" value="IODOTHYRONINE DEIODINASE"/>
    <property type="match status" value="1"/>
</dbReference>
<keyword evidence="2" id="KW-1133">Transmembrane helix</keyword>
<evidence type="ECO:0000313" key="3">
    <source>
        <dbReference type="Ensembl" id="ENSOSIP00000043212.1"/>
    </source>
</evidence>
<name>A0A8C7ZKI2_9TELE</name>
<dbReference type="Gene3D" id="3.40.30.10">
    <property type="entry name" value="Glutaredoxin"/>
    <property type="match status" value="1"/>
</dbReference>
<dbReference type="Proteomes" id="UP000694383">
    <property type="component" value="Unplaced"/>
</dbReference>
<dbReference type="InterPro" id="IPR000643">
    <property type="entry name" value="Iodothyronine_deiodinase"/>
</dbReference>
<organism evidence="3 4">
    <name type="scientific">Oryzias sinensis</name>
    <name type="common">Chinese medaka</name>
    <dbReference type="NCBI Taxonomy" id="183150"/>
    <lineage>
        <taxon>Eukaryota</taxon>
        <taxon>Metazoa</taxon>
        <taxon>Chordata</taxon>
        <taxon>Craniata</taxon>
        <taxon>Vertebrata</taxon>
        <taxon>Euteleostomi</taxon>
        <taxon>Actinopterygii</taxon>
        <taxon>Neopterygii</taxon>
        <taxon>Teleostei</taxon>
        <taxon>Neoteleostei</taxon>
        <taxon>Acanthomorphata</taxon>
        <taxon>Ovalentaria</taxon>
        <taxon>Atherinomorphae</taxon>
        <taxon>Beloniformes</taxon>
        <taxon>Adrianichthyidae</taxon>
        <taxon>Oryziinae</taxon>
        <taxon>Oryzias</taxon>
    </lineage>
</organism>
<accession>A0A8C7ZKI2</accession>
<evidence type="ECO:0000256" key="1">
    <source>
        <dbReference type="RuleBase" id="RU000676"/>
    </source>
</evidence>
<keyword evidence="1" id="KW-0560">Oxidoreductase</keyword>
<protein>
    <recommendedName>
        <fullName evidence="1">Iodothyronine deiodinase</fullName>
    </recommendedName>
</protein>
<sequence>MLIVSLSPTQVPWLNSYLIVLCWYYYFLFLKLYSISILFKGQKKVFLLSFSDFEPLVESLKAVWHGHKLDFLKAAHLGRGAPNTEVVHLEDQRCSRILDYAKDKRPLILNFGSCT</sequence>
<dbReference type="GO" id="GO:0004800">
    <property type="term" value="F:thyroxine 5'-deiodinase activity"/>
    <property type="evidence" value="ECO:0007669"/>
    <property type="project" value="InterPro"/>
</dbReference>